<dbReference type="CDD" id="cd00609">
    <property type="entry name" value="AAT_like"/>
    <property type="match status" value="1"/>
</dbReference>
<evidence type="ECO:0000259" key="2">
    <source>
        <dbReference type="Pfam" id="PF00155"/>
    </source>
</evidence>
<keyword evidence="1 3" id="KW-0808">Transferase</keyword>
<comment type="similarity">
    <text evidence="1">Belongs to the class-I pyridoxal-phosphate-dependent aminotransferase family.</text>
</comment>
<dbReference type="InterPro" id="IPR004838">
    <property type="entry name" value="NHTrfase_class1_PyrdxlP-BS"/>
</dbReference>
<evidence type="ECO:0000313" key="4">
    <source>
        <dbReference type="Proteomes" id="UP000186469"/>
    </source>
</evidence>
<dbReference type="GO" id="GO:0008483">
    <property type="term" value="F:transaminase activity"/>
    <property type="evidence" value="ECO:0007669"/>
    <property type="project" value="UniProtKB-KW"/>
</dbReference>
<name>A0A1M7TFB6_9BACT</name>
<dbReference type="InterPro" id="IPR015424">
    <property type="entry name" value="PyrdxlP-dep_Trfase"/>
</dbReference>
<dbReference type="GO" id="GO:0030170">
    <property type="term" value="F:pyridoxal phosphate binding"/>
    <property type="evidence" value="ECO:0007669"/>
    <property type="project" value="InterPro"/>
</dbReference>
<dbReference type="STRING" id="1121455.SAMN02745728_01951"/>
<dbReference type="EMBL" id="FRDI01000011">
    <property type="protein sequence ID" value="SHN69454.1"/>
    <property type="molecule type" value="Genomic_DNA"/>
</dbReference>
<sequence>MSAVAKNIQEIIKNASWIRRMFEAGIALKKEFGEEAVCDFSLGNPDLAPPEIIAKELKRLSENATKPFAFGYMPNAGLPVLREALAKHLSKEQGVELTANEIIATVGAAGGLNTIFRTILEHGDKILGISPNFVEYGFYVGNYGGVFETVASKPDTFELDLEAIEKALTPKTKALMMNSPNNPTGQIYSAESLKALAAILKKKSAEFGYDIYLISDEPYRFLTYDNAIVPPILSIYSASMVVNSASKSLSLPGERIGFIALSPLMKERAELMAGLTLASRILGFVNPPVVGQYLMLAGLESQVDASVYARRRALMAEVLTKAGYEFFMPKGAFYFFVKAPNAQKGKLGDDVAFVNGPLLKEKILAVPGSGFNGAGYFRLAFCVDEAVIKRSEAGFKRALDSVK</sequence>
<accession>A0A1M7TFB6</accession>
<gene>
    <name evidence="3" type="ORF">SAMN02745728_01951</name>
</gene>
<dbReference type="Proteomes" id="UP000186469">
    <property type="component" value="Unassembled WGS sequence"/>
</dbReference>
<dbReference type="InterPro" id="IPR015422">
    <property type="entry name" value="PyrdxlP-dep_Trfase_small"/>
</dbReference>
<dbReference type="SUPFAM" id="SSF53383">
    <property type="entry name" value="PLP-dependent transferases"/>
    <property type="match status" value="1"/>
</dbReference>
<dbReference type="EC" id="2.6.1.-" evidence="1"/>
<dbReference type="NCBIfam" id="NF005305">
    <property type="entry name" value="PRK06836.1"/>
    <property type="match status" value="1"/>
</dbReference>
<dbReference type="OrthoDB" id="9804474at2"/>
<dbReference type="InterPro" id="IPR004839">
    <property type="entry name" value="Aminotransferase_I/II_large"/>
</dbReference>
<keyword evidence="4" id="KW-1185">Reference proteome</keyword>
<organism evidence="3 4">
    <name type="scientific">Desulfovibrio litoralis DSM 11393</name>
    <dbReference type="NCBI Taxonomy" id="1121455"/>
    <lineage>
        <taxon>Bacteria</taxon>
        <taxon>Pseudomonadati</taxon>
        <taxon>Thermodesulfobacteriota</taxon>
        <taxon>Desulfovibrionia</taxon>
        <taxon>Desulfovibrionales</taxon>
        <taxon>Desulfovibrionaceae</taxon>
        <taxon>Desulfovibrio</taxon>
    </lineage>
</organism>
<feature type="domain" description="Aminotransferase class I/classII large" evidence="2">
    <location>
        <begin position="37"/>
        <end position="389"/>
    </location>
</feature>
<dbReference type="Pfam" id="PF00155">
    <property type="entry name" value="Aminotran_1_2"/>
    <property type="match status" value="1"/>
</dbReference>
<proteinExistence type="inferred from homology"/>
<dbReference type="PANTHER" id="PTHR42691:SF1">
    <property type="entry name" value="ASPARTATE AMINOTRANSFERASE YHDR-RELATED"/>
    <property type="match status" value="1"/>
</dbReference>
<protein>
    <recommendedName>
        <fullName evidence="1">Aminotransferase</fullName>
        <ecNumber evidence="1">2.6.1.-</ecNumber>
    </recommendedName>
</protein>
<dbReference type="PROSITE" id="PS00105">
    <property type="entry name" value="AA_TRANSFER_CLASS_1"/>
    <property type="match status" value="1"/>
</dbReference>
<dbReference type="RefSeq" id="WP_072697635.1">
    <property type="nucleotide sequence ID" value="NZ_FRDI01000011.1"/>
</dbReference>
<evidence type="ECO:0000256" key="1">
    <source>
        <dbReference type="RuleBase" id="RU000481"/>
    </source>
</evidence>
<reference evidence="3 4" key="1">
    <citation type="submission" date="2016-12" db="EMBL/GenBank/DDBJ databases">
        <authorList>
            <person name="Song W.-J."/>
            <person name="Kurnit D.M."/>
        </authorList>
    </citation>
    <scope>NUCLEOTIDE SEQUENCE [LARGE SCALE GENOMIC DNA]</scope>
    <source>
        <strain evidence="3 4">DSM 11393</strain>
    </source>
</reference>
<dbReference type="InterPro" id="IPR015421">
    <property type="entry name" value="PyrdxlP-dep_Trfase_major"/>
</dbReference>
<dbReference type="AlphaFoldDB" id="A0A1M7TFB6"/>
<keyword evidence="1 3" id="KW-0032">Aminotransferase</keyword>
<dbReference type="PANTHER" id="PTHR42691">
    <property type="entry name" value="ASPARTATE AMINOTRANSFERASE YHDR-RELATED"/>
    <property type="match status" value="1"/>
</dbReference>
<dbReference type="Gene3D" id="3.40.640.10">
    <property type="entry name" value="Type I PLP-dependent aspartate aminotransferase-like (Major domain)"/>
    <property type="match status" value="1"/>
</dbReference>
<evidence type="ECO:0000313" key="3">
    <source>
        <dbReference type="EMBL" id="SHN69454.1"/>
    </source>
</evidence>
<comment type="cofactor">
    <cofactor evidence="1">
        <name>pyridoxal 5'-phosphate</name>
        <dbReference type="ChEBI" id="CHEBI:597326"/>
    </cofactor>
</comment>
<dbReference type="Gene3D" id="3.90.1150.10">
    <property type="entry name" value="Aspartate Aminotransferase, domain 1"/>
    <property type="match status" value="1"/>
</dbReference>